<proteinExistence type="predicted"/>
<dbReference type="GO" id="GO:0015628">
    <property type="term" value="P:protein secretion by the type II secretion system"/>
    <property type="evidence" value="ECO:0007669"/>
    <property type="project" value="InterPro"/>
</dbReference>
<keyword evidence="4 6" id="KW-1133">Transmembrane helix</keyword>
<dbReference type="PANTHER" id="PTHR30093">
    <property type="entry name" value="GENERAL SECRETION PATHWAY PROTEIN G"/>
    <property type="match status" value="1"/>
</dbReference>
<keyword evidence="2" id="KW-0488">Methylation</keyword>
<reference evidence="7 8" key="1">
    <citation type="submission" date="2013-02" db="EMBL/GenBank/DDBJ databases">
        <title>The Genome Sequence of Acinetobacter bereziniae CIP 70.12.</title>
        <authorList>
            <consortium name="The Broad Institute Genome Sequencing Platform"/>
            <consortium name="The Broad Institute Genome Sequencing Center for Infectious Disease"/>
            <person name="Cerqueira G."/>
            <person name="Feldgarden M."/>
            <person name="Courvalin P."/>
            <person name="Perichon B."/>
            <person name="Grillot-Courvalin C."/>
            <person name="Clermont D."/>
            <person name="Rocha E."/>
            <person name="Yoon E.-J."/>
            <person name="Nemec A."/>
            <person name="Walker B."/>
            <person name="Young S.K."/>
            <person name="Zeng Q."/>
            <person name="Gargeya S."/>
            <person name="Fitzgerald M."/>
            <person name="Haas B."/>
            <person name="Abouelleil A."/>
            <person name="Alvarado L."/>
            <person name="Arachchi H.M."/>
            <person name="Berlin A.M."/>
            <person name="Chapman S.B."/>
            <person name="Dewar J."/>
            <person name="Goldberg J."/>
            <person name="Griggs A."/>
            <person name="Gujja S."/>
            <person name="Hansen M."/>
            <person name="Howarth C."/>
            <person name="Imamovic A."/>
            <person name="Larimer J."/>
            <person name="McCowan C."/>
            <person name="Murphy C."/>
            <person name="Neiman D."/>
            <person name="Pearson M."/>
            <person name="Priest M."/>
            <person name="Roberts A."/>
            <person name="Saif S."/>
            <person name="Shea T."/>
            <person name="Sisk P."/>
            <person name="Sykes S."/>
            <person name="Wortman J."/>
            <person name="Nusbaum C."/>
            <person name="Birren B."/>
        </authorList>
    </citation>
    <scope>NUCLEOTIDE SEQUENCE [LARGE SCALE GENOMIC DNA]</scope>
    <source>
        <strain evidence="7 8">CIP 70.12</strain>
    </source>
</reference>
<evidence type="ECO:0008006" key="9">
    <source>
        <dbReference type="Google" id="ProtNLM"/>
    </source>
</evidence>
<dbReference type="Proteomes" id="UP000013251">
    <property type="component" value="Unassembled WGS sequence"/>
</dbReference>
<dbReference type="GO" id="GO:0015627">
    <property type="term" value="C:type II protein secretion system complex"/>
    <property type="evidence" value="ECO:0007669"/>
    <property type="project" value="InterPro"/>
</dbReference>
<evidence type="ECO:0000256" key="2">
    <source>
        <dbReference type="ARBA" id="ARBA00022481"/>
    </source>
</evidence>
<dbReference type="InterPro" id="IPR045584">
    <property type="entry name" value="Pilin-like"/>
</dbReference>
<dbReference type="InterPro" id="IPR012902">
    <property type="entry name" value="N_methyl_site"/>
</dbReference>
<dbReference type="OrthoDB" id="6713246at2"/>
<organism evidence="7 8">
    <name type="scientific">Acinetobacter bereziniae LMG 1003 = CIP 70.12</name>
    <dbReference type="NCBI Taxonomy" id="981324"/>
    <lineage>
        <taxon>Bacteria</taxon>
        <taxon>Pseudomonadati</taxon>
        <taxon>Pseudomonadota</taxon>
        <taxon>Gammaproteobacteria</taxon>
        <taxon>Moraxellales</taxon>
        <taxon>Moraxellaceae</taxon>
        <taxon>Acinetobacter</taxon>
    </lineage>
</organism>
<evidence type="ECO:0000313" key="8">
    <source>
        <dbReference type="Proteomes" id="UP000013251"/>
    </source>
</evidence>
<dbReference type="Gene3D" id="3.30.700.10">
    <property type="entry name" value="Glycoprotein, Type 4 Pilin"/>
    <property type="match status" value="1"/>
</dbReference>
<keyword evidence="5 6" id="KW-0472">Membrane</keyword>
<sequence>MAQIKSFINPSAFFRTCHYASSKKNNQIGFTLIELMVVIIIITIFTIIAIPSYQEYARRADASAAEQEIQKITEQMEKHKARNFTYRCFDPKYIYGETVSTSGSNRCHNDSALTSIVLPTGATGTNIKYTIMIKDLNDTNLDLTDNDALGRNYAIKAVSNSDKNYTYLLTSTGIRCKNKTKANVDYTSCGTTATGMESW</sequence>
<dbReference type="PATRIC" id="fig|1217650.3.peg.4497"/>
<accession>N9EAA9</accession>
<dbReference type="AlphaFoldDB" id="N9EAA9"/>
<comment type="caution">
    <text evidence="7">The sequence shown here is derived from an EMBL/GenBank/DDBJ whole genome shotgun (WGS) entry which is preliminary data.</text>
</comment>
<dbReference type="PANTHER" id="PTHR30093:SF44">
    <property type="entry name" value="TYPE II SECRETION SYSTEM CORE PROTEIN G"/>
    <property type="match status" value="1"/>
</dbReference>
<evidence type="ECO:0000313" key="7">
    <source>
        <dbReference type="EMBL" id="ENV89633.1"/>
    </source>
</evidence>
<evidence type="ECO:0000256" key="1">
    <source>
        <dbReference type="ARBA" id="ARBA00004167"/>
    </source>
</evidence>
<keyword evidence="8" id="KW-1185">Reference proteome</keyword>
<comment type="subcellular location">
    <subcellularLocation>
        <location evidence="1">Membrane</location>
        <topology evidence="1">Single-pass membrane protein</topology>
    </subcellularLocation>
</comment>
<keyword evidence="3 6" id="KW-0812">Transmembrane</keyword>
<evidence type="ECO:0000256" key="6">
    <source>
        <dbReference type="SAM" id="Phobius"/>
    </source>
</evidence>
<dbReference type="HOGENOM" id="CLU_091705_1_0_6"/>
<dbReference type="SUPFAM" id="SSF54523">
    <property type="entry name" value="Pili subunits"/>
    <property type="match status" value="1"/>
</dbReference>
<dbReference type="NCBIfam" id="TIGR02532">
    <property type="entry name" value="IV_pilin_GFxxxE"/>
    <property type="match status" value="1"/>
</dbReference>
<dbReference type="Pfam" id="PF07963">
    <property type="entry name" value="N_methyl"/>
    <property type="match status" value="1"/>
</dbReference>
<dbReference type="PRINTS" id="PR00813">
    <property type="entry name" value="BCTERIALGSPG"/>
</dbReference>
<dbReference type="RefSeq" id="WP_005035426.1">
    <property type="nucleotide sequence ID" value="NZ_KB849756.1"/>
</dbReference>
<evidence type="ECO:0000256" key="3">
    <source>
        <dbReference type="ARBA" id="ARBA00022692"/>
    </source>
</evidence>
<dbReference type="InterPro" id="IPR000983">
    <property type="entry name" value="Bac_GSPG_pilin"/>
</dbReference>
<dbReference type="EMBL" id="APQG01000052">
    <property type="protein sequence ID" value="ENV89633.1"/>
    <property type="molecule type" value="Genomic_DNA"/>
</dbReference>
<feature type="transmembrane region" description="Helical" evidence="6">
    <location>
        <begin position="28"/>
        <end position="50"/>
    </location>
</feature>
<protein>
    <recommendedName>
        <fullName evidence="9">Prepilin-type N-terminal cleavage/methylation domain-containing protein</fullName>
    </recommendedName>
</protein>
<dbReference type="GO" id="GO:0016020">
    <property type="term" value="C:membrane"/>
    <property type="evidence" value="ECO:0007669"/>
    <property type="project" value="UniProtKB-SubCell"/>
</dbReference>
<name>N9EAA9_ACIBZ</name>
<evidence type="ECO:0000256" key="5">
    <source>
        <dbReference type="ARBA" id="ARBA00023136"/>
    </source>
</evidence>
<dbReference type="GeneID" id="69464354"/>
<gene>
    <name evidence="7" type="ORF">F938_04570</name>
</gene>
<evidence type="ECO:0000256" key="4">
    <source>
        <dbReference type="ARBA" id="ARBA00022989"/>
    </source>
</evidence>